<dbReference type="EMBL" id="JBFRYA010000012">
    <property type="protein sequence ID" value="MEX1669945.1"/>
    <property type="molecule type" value="Genomic_DNA"/>
</dbReference>
<dbReference type="Proteomes" id="UP001557485">
    <property type="component" value="Unassembled WGS sequence"/>
</dbReference>
<dbReference type="CDD" id="cd06661">
    <property type="entry name" value="GGCT_like"/>
    <property type="match status" value="1"/>
</dbReference>
<dbReference type="InterPro" id="IPR045038">
    <property type="entry name" value="AIG2-like"/>
</dbReference>
<evidence type="ECO:0000313" key="5">
    <source>
        <dbReference type="Proteomes" id="UP001557485"/>
    </source>
</evidence>
<evidence type="ECO:0000256" key="1">
    <source>
        <dbReference type="ARBA" id="ARBA00022679"/>
    </source>
</evidence>
<gene>
    <name evidence="4" type="ORF">AB4876_13575</name>
</gene>
<name>A0ABV3U7L6_9GAMM</name>
<keyword evidence="5" id="KW-1185">Reference proteome</keyword>
<feature type="domain" description="Gamma-glutamylcyclotransferase AIG2-like" evidence="3">
    <location>
        <begin position="21"/>
        <end position="123"/>
    </location>
</feature>
<keyword evidence="1 4" id="KW-0808">Transferase</keyword>
<evidence type="ECO:0000313" key="4">
    <source>
        <dbReference type="EMBL" id="MEX1669945.1"/>
    </source>
</evidence>
<proteinExistence type="predicted"/>
<dbReference type="PANTHER" id="PTHR31544:SF2">
    <property type="entry name" value="AIG2-LIKE PROTEIN D"/>
    <property type="match status" value="1"/>
</dbReference>
<evidence type="ECO:0000259" key="3">
    <source>
        <dbReference type="Pfam" id="PF06094"/>
    </source>
</evidence>
<keyword evidence="4" id="KW-0012">Acyltransferase</keyword>
<dbReference type="SUPFAM" id="SSF110857">
    <property type="entry name" value="Gamma-glutamyl cyclotransferase-like"/>
    <property type="match status" value="1"/>
</dbReference>
<dbReference type="InterPro" id="IPR013024">
    <property type="entry name" value="GGCT-like"/>
</dbReference>
<reference evidence="4 5" key="1">
    <citation type="journal article" date="2011" name="Int. J. Syst. Evol. Microbiol.">
        <title>Zhongshania antarctica gen. nov., sp. nov. and Zhongshania guokunii sp. nov., gammaproteobacteria respectively isolated from coastal attached (fast) ice and surface seawater of the Antarctic.</title>
        <authorList>
            <person name="Li H.J."/>
            <person name="Zhang X.Y."/>
            <person name="Chen C.X."/>
            <person name="Zhang Y.J."/>
            <person name="Gao Z.M."/>
            <person name="Yu Y."/>
            <person name="Chen X.L."/>
            <person name="Chen B."/>
            <person name="Zhang Y.Z."/>
        </authorList>
    </citation>
    <scope>NUCLEOTIDE SEQUENCE [LARGE SCALE GENOMIC DNA]</scope>
    <source>
        <strain evidence="4 5">ZS6-22T</strain>
    </source>
</reference>
<dbReference type="Pfam" id="PF06094">
    <property type="entry name" value="GGACT"/>
    <property type="match status" value="1"/>
</dbReference>
<dbReference type="InterPro" id="IPR036568">
    <property type="entry name" value="GGCT-like_sf"/>
</dbReference>
<dbReference type="GO" id="GO:0016746">
    <property type="term" value="F:acyltransferase activity"/>
    <property type="evidence" value="ECO:0007669"/>
    <property type="project" value="UniProtKB-KW"/>
</dbReference>
<protein>
    <recommendedName>
        <fullName evidence="2">Putative gamma-glutamylcyclotransferase</fullName>
    </recommendedName>
</protein>
<dbReference type="RefSeq" id="WP_368382325.1">
    <property type="nucleotide sequence ID" value="NZ_JBFRYA010000012.1"/>
</dbReference>
<sequence length="159" mass="17795">MPINDLHVIEINIAEATMANVFTYGSLMCADIMAAVCGENSTFENGVLAGYRRYAVRGEDYPGVLPETCAKSAEVAGIVYRDVSDEGLRRLDVFEGDYYQRRSVRVQLVDGEFIAAEAYIFRPQFRGLLADWPWDFEHFLASGKARFSGAYLGFQKLPS</sequence>
<dbReference type="PANTHER" id="PTHR31544">
    <property type="entry name" value="AIG2-LIKE PROTEIN D"/>
    <property type="match status" value="1"/>
</dbReference>
<dbReference type="InterPro" id="IPR009288">
    <property type="entry name" value="AIG2-like_dom"/>
</dbReference>
<evidence type="ECO:0000256" key="2">
    <source>
        <dbReference type="ARBA" id="ARBA00030602"/>
    </source>
</evidence>
<dbReference type="Gene3D" id="3.10.490.10">
    <property type="entry name" value="Gamma-glutamyl cyclotransferase-like"/>
    <property type="match status" value="1"/>
</dbReference>
<accession>A0ABV3U7L6</accession>
<organism evidence="4 5">
    <name type="scientific">Zhongshania guokunii</name>
    <dbReference type="NCBI Taxonomy" id="641783"/>
    <lineage>
        <taxon>Bacteria</taxon>
        <taxon>Pseudomonadati</taxon>
        <taxon>Pseudomonadota</taxon>
        <taxon>Gammaproteobacteria</taxon>
        <taxon>Cellvibrionales</taxon>
        <taxon>Spongiibacteraceae</taxon>
        <taxon>Zhongshania</taxon>
    </lineage>
</organism>
<comment type="caution">
    <text evidence="4">The sequence shown here is derived from an EMBL/GenBank/DDBJ whole genome shotgun (WGS) entry which is preliminary data.</text>
</comment>